<dbReference type="KEGG" id="vg:77931896"/>
<dbReference type="Proteomes" id="UP000693837">
    <property type="component" value="Segment"/>
</dbReference>
<dbReference type="GeneID" id="77931896"/>
<keyword evidence="2" id="KW-1185">Reference proteome</keyword>
<evidence type="ECO:0000313" key="2">
    <source>
        <dbReference type="Proteomes" id="UP000693837"/>
    </source>
</evidence>
<dbReference type="EMBL" id="MW712719">
    <property type="protein sequence ID" value="QWY79649.1"/>
    <property type="molecule type" value="Genomic_DNA"/>
</dbReference>
<organism evidence="1 2">
    <name type="scientific">Arthrobacter phage Persistence</name>
    <dbReference type="NCBI Taxonomy" id="2836007"/>
    <lineage>
        <taxon>Viruses</taxon>
        <taxon>Duplodnaviria</taxon>
        <taxon>Heunggongvirae</taxon>
        <taxon>Uroviricota</taxon>
        <taxon>Caudoviricetes</taxon>
        <taxon>Persistencevirus</taxon>
        <taxon>Persistencevirus persistence</taxon>
    </lineage>
</organism>
<protein>
    <submittedName>
        <fullName evidence="1">Minor tail protein</fullName>
    </submittedName>
</protein>
<name>A0A8F3E289_9CAUD</name>
<reference evidence="1" key="1">
    <citation type="submission" date="2021-03" db="EMBL/GenBank/DDBJ databases">
        <authorList>
            <person name="Pedlow M.R."/>
            <person name="Nance H.A."/>
            <person name="Bradley A.M."/>
            <person name="Brown C.A."/>
            <person name="Channell S.A."/>
            <person name="Forbes A.M."/>
            <person name="Lovell B."/>
            <person name="Mcdonald B.E."/>
            <person name="Silva M.B."/>
            <person name="White G.J."/>
            <person name="Zack K.M."/>
            <person name="Garlena R.A."/>
            <person name="Russell D.A."/>
            <person name="Jacobs-Sera D."/>
            <person name="Hatfull G.F."/>
        </authorList>
    </citation>
    <scope>NUCLEOTIDE SEQUENCE</scope>
</reference>
<accession>A0A8F3E289</accession>
<evidence type="ECO:0000313" key="1">
    <source>
        <dbReference type="EMBL" id="QWY79649.1"/>
    </source>
</evidence>
<proteinExistence type="predicted"/>
<dbReference type="RefSeq" id="YP_010656020.1">
    <property type="nucleotide sequence ID" value="NC_070834.1"/>
</dbReference>
<gene>
    <name evidence="1" type="primary">19</name>
    <name evidence="1" type="ORF">SEA_PERSISTENCE_19</name>
</gene>
<sequence>MVAVVADAFTDAPCPRVGLTITGLGVGDSVVSVWRTADGERNPVRGARRLKVVDAGFVTDYDVPLGRPVFYELEVISGPGGPSRTLTPTISVESTTSWLMDPLIPQSAVPIVGGDGDEGPYLRGEALAQLEYAADVSLITVMGSSEPMALFGQRMKARGVPLSVAAALLEHNVRLKQLLQSTAQLLFRPLPVFDSLPGTMFVSIPTVTEKPVDVAEGSYLTWWDLQADTVQAPVLKVLTATFTYGDVTLLTATYQQKQDIAAGRTYLDDLKSPLN</sequence>